<dbReference type="Proteomes" id="UP001257627">
    <property type="component" value="Unassembled WGS sequence"/>
</dbReference>
<dbReference type="Pfam" id="PF13385">
    <property type="entry name" value="Laminin_G_3"/>
    <property type="match status" value="1"/>
</dbReference>
<name>A0ABU3UTQ4_9ACTN</name>
<dbReference type="InterPro" id="IPR013320">
    <property type="entry name" value="ConA-like_dom_sf"/>
</dbReference>
<protein>
    <submittedName>
        <fullName evidence="4">LamG domain-containing protein</fullName>
    </submittedName>
</protein>
<dbReference type="RefSeq" id="WP_164405956.1">
    <property type="nucleotide sequence ID" value="NZ_JAPEMK010000001.1"/>
</dbReference>
<feature type="domain" description="LamG-like jellyroll fold" evidence="3">
    <location>
        <begin position="3"/>
        <end position="131"/>
    </location>
</feature>
<accession>A0ABU3UTQ4</accession>
<evidence type="ECO:0000313" key="4">
    <source>
        <dbReference type="EMBL" id="MDU8997304.1"/>
    </source>
</evidence>
<sequence>MTHRSQGVPVPRVRSPVRRAGASLYHSSGSGVWAFGRHNDDTTNTSFTAVYGPKAVAGKRTHPVGVFDADAGRLLLYVNGRLSATKAYTGTDWNAVGPIQFGRRLYQGAYGEYADGRLSDVRLYPTALPPADAAAPGGNATLTQLD</sequence>
<gene>
    <name evidence="4" type="ORF">PU648_34180</name>
</gene>
<dbReference type="InterPro" id="IPR006558">
    <property type="entry name" value="LamG-like"/>
</dbReference>
<dbReference type="EMBL" id="JARAKF010000001">
    <property type="protein sequence ID" value="MDU8997304.1"/>
    <property type="molecule type" value="Genomic_DNA"/>
</dbReference>
<dbReference type="SMART" id="SM00560">
    <property type="entry name" value="LamGL"/>
    <property type="match status" value="1"/>
</dbReference>
<proteinExistence type="predicted"/>
<evidence type="ECO:0000313" key="5">
    <source>
        <dbReference type="Proteomes" id="UP001257627"/>
    </source>
</evidence>
<reference evidence="4 5" key="1">
    <citation type="submission" date="2023-02" db="EMBL/GenBank/DDBJ databases">
        <authorList>
            <person name="Maleckis M."/>
        </authorList>
    </citation>
    <scope>NUCLEOTIDE SEQUENCE [LARGE SCALE GENOMIC DNA]</scope>
    <source>
        <strain evidence="4 5">P8-A2</strain>
    </source>
</reference>
<dbReference type="Gene3D" id="2.60.120.200">
    <property type="match status" value="1"/>
</dbReference>
<evidence type="ECO:0000256" key="1">
    <source>
        <dbReference type="ARBA" id="ARBA00022729"/>
    </source>
</evidence>
<evidence type="ECO:0000259" key="3">
    <source>
        <dbReference type="SMART" id="SM00560"/>
    </source>
</evidence>
<keyword evidence="5" id="KW-1185">Reference proteome</keyword>
<organism evidence="4 5">
    <name type="scientific">Streptomyces mirabilis</name>
    <dbReference type="NCBI Taxonomy" id="68239"/>
    <lineage>
        <taxon>Bacteria</taxon>
        <taxon>Bacillati</taxon>
        <taxon>Actinomycetota</taxon>
        <taxon>Actinomycetes</taxon>
        <taxon>Kitasatosporales</taxon>
        <taxon>Streptomycetaceae</taxon>
        <taxon>Streptomyces</taxon>
    </lineage>
</organism>
<evidence type="ECO:0000256" key="2">
    <source>
        <dbReference type="ARBA" id="ARBA00023157"/>
    </source>
</evidence>
<dbReference type="SUPFAM" id="SSF49899">
    <property type="entry name" value="Concanavalin A-like lectins/glucanases"/>
    <property type="match status" value="1"/>
</dbReference>
<keyword evidence="2" id="KW-1015">Disulfide bond</keyword>
<keyword evidence="1" id="KW-0732">Signal</keyword>
<comment type="caution">
    <text evidence="4">The sequence shown here is derived from an EMBL/GenBank/DDBJ whole genome shotgun (WGS) entry which is preliminary data.</text>
</comment>